<accession>A0A0F9E8F3</accession>
<sequence>MNVLTSIREKISGYKTYIVAVIAILTALVAWSSDTITLTGLVGAIFAAVQTMFIRAGVAKIPAKTIEKADTTPNERAAMKDRY</sequence>
<name>A0A0F9E8F3_9ZZZZ</name>
<feature type="transmembrane region" description="Helical" evidence="1">
    <location>
        <begin position="12"/>
        <end position="32"/>
    </location>
</feature>
<keyword evidence="1" id="KW-0812">Transmembrane</keyword>
<reference evidence="2" key="1">
    <citation type="journal article" date="2015" name="Nature">
        <title>Complex archaea that bridge the gap between prokaryotes and eukaryotes.</title>
        <authorList>
            <person name="Spang A."/>
            <person name="Saw J.H."/>
            <person name="Jorgensen S.L."/>
            <person name="Zaremba-Niedzwiedzka K."/>
            <person name="Martijn J."/>
            <person name="Lind A.E."/>
            <person name="van Eijk R."/>
            <person name="Schleper C."/>
            <person name="Guy L."/>
            <person name="Ettema T.J."/>
        </authorList>
    </citation>
    <scope>NUCLEOTIDE SEQUENCE</scope>
</reference>
<dbReference type="AlphaFoldDB" id="A0A0F9E8F3"/>
<organism evidence="2">
    <name type="scientific">marine sediment metagenome</name>
    <dbReference type="NCBI Taxonomy" id="412755"/>
    <lineage>
        <taxon>unclassified sequences</taxon>
        <taxon>metagenomes</taxon>
        <taxon>ecological metagenomes</taxon>
    </lineage>
</organism>
<gene>
    <name evidence="2" type="ORF">LCGC14_2456430</name>
</gene>
<evidence type="ECO:0000256" key="1">
    <source>
        <dbReference type="SAM" id="Phobius"/>
    </source>
</evidence>
<evidence type="ECO:0000313" key="2">
    <source>
        <dbReference type="EMBL" id="KKL20338.1"/>
    </source>
</evidence>
<comment type="caution">
    <text evidence="2">The sequence shown here is derived from an EMBL/GenBank/DDBJ whole genome shotgun (WGS) entry which is preliminary data.</text>
</comment>
<keyword evidence="1" id="KW-1133">Transmembrane helix</keyword>
<dbReference type="EMBL" id="LAZR01038135">
    <property type="protein sequence ID" value="KKL20338.1"/>
    <property type="molecule type" value="Genomic_DNA"/>
</dbReference>
<feature type="transmembrane region" description="Helical" evidence="1">
    <location>
        <begin position="38"/>
        <end position="58"/>
    </location>
</feature>
<keyword evidence="1" id="KW-0472">Membrane</keyword>
<protein>
    <submittedName>
        <fullName evidence="2">Uncharacterized protein</fullName>
    </submittedName>
</protein>
<proteinExistence type="predicted"/>